<feature type="transmembrane region" description="Helical" evidence="7">
    <location>
        <begin position="21"/>
        <end position="41"/>
    </location>
</feature>
<evidence type="ECO:0000256" key="5">
    <source>
        <dbReference type="ARBA" id="ARBA00023136"/>
    </source>
</evidence>
<evidence type="ECO:0000256" key="6">
    <source>
        <dbReference type="ARBA" id="ARBA00038076"/>
    </source>
</evidence>
<reference evidence="9" key="1">
    <citation type="submission" date="2018-05" db="EMBL/GenBank/DDBJ databases">
        <authorList>
            <person name="Lanie J.A."/>
            <person name="Ng W.-L."/>
            <person name="Kazmierczak K.M."/>
            <person name="Andrzejewski T.M."/>
            <person name="Davidsen T.M."/>
            <person name="Wayne K.J."/>
            <person name="Tettelin H."/>
            <person name="Glass J.I."/>
            <person name="Rusch D."/>
            <person name="Podicherti R."/>
            <person name="Tsui H.-C.T."/>
            <person name="Winkler M.E."/>
        </authorList>
    </citation>
    <scope>NUCLEOTIDE SEQUENCE</scope>
</reference>
<evidence type="ECO:0000313" key="9">
    <source>
        <dbReference type="EMBL" id="SVA36396.1"/>
    </source>
</evidence>
<evidence type="ECO:0000256" key="2">
    <source>
        <dbReference type="ARBA" id="ARBA00022475"/>
    </source>
</evidence>
<dbReference type="InterPro" id="IPR003838">
    <property type="entry name" value="ABC3_permease_C"/>
</dbReference>
<sequence>MLFKIALKNLLGARLRTWLNVFVTAISFFMIIFLSGMLNGIQEHAMQVSMETEIAGGAYWHPKYDPLDPMTFEDAHAIPPSEVSFLVKQGQAFPVLVSQGSIYPGGRMMPVIMKGILPQQTIVNMPTEMLLGHDKSTVPVLIGKGMAHNAKLQVGDTFIIRWLDANRTYDADEGTVVHIMDTENFKIDRGHIWIPLDRAQAMLSMQNEATYVTYAVGLDPLQNFGNWVSRDIEFLNRDMAAMVEMKKPQHKILFFILLSLAAIGIFNAQVLSIFRRQKEIGTLMALGMTRPRVVGLFTMEGGLNAFLAAIVTVILFGPVLWYFGTYGMPLPLDDYGEMGLIVATRLIPVYTMGLFISTTVIISIIVLIVSYMPSRKIAKMKPTDALRGKVAV</sequence>
<proteinExistence type="inferred from homology"/>
<dbReference type="InterPro" id="IPR050250">
    <property type="entry name" value="Macrolide_Exporter_MacB"/>
</dbReference>
<dbReference type="GO" id="GO:0005886">
    <property type="term" value="C:plasma membrane"/>
    <property type="evidence" value="ECO:0007669"/>
    <property type="project" value="UniProtKB-SubCell"/>
</dbReference>
<evidence type="ECO:0000259" key="8">
    <source>
        <dbReference type="Pfam" id="PF02687"/>
    </source>
</evidence>
<keyword evidence="4 7" id="KW-1133">Transmembrane helix</keyword>
<comment type="similarity">
    <text evidence="6">Belongs to the ABC-4 integral membrane protein family.</text>
</comment>
<feature type="domain" description="ABC3 transporter permease C-terminal" evidence="8">
    <location>
        <begin position="252"/>
        <end position="382"/>
    </location>
</feature>
<organism evidence="9">
    <name type="scientific">marine metagenome</name>
    <dbReference type="NCBI Taxonomy" id="408172"/>
    <lineage>
        <taxon>unclassified sequences</taxon>
        <taxon>metagenomes</taxon>
        <taxon>ecological metagenomes</taxon>
    </lineage>
</organism>
<dbReference type="PANTHER" id="PTHR30572:SF4">
    <property type="entry name" value="ABC TRANSPORTER PERMEASE YTRF"/>
    <property type="match status" value="1"/>
</dbReference>
<feature type="transmembrane region" description="Helical" evidence="7">
    <location>
        <begin position="347"/>
        <end position="371"/>
    </location>
</feature>
<dbReference type="GO" id="GO:0022857">
    <property type="term" value="F:transmembrane transporter activity"/>
    <property type="evidence" value="ECO:0007669"/>
    <property type="project" value="TreeGrafter"/>
</dbReference>
<dbReference type="Pfam" id="PF02687">
    <property type="entry name" value="FtsX"/>
    <property type="match status" value="1"/>
</dbReference>
<evidence type="ECO:0000256" key="7">
    <source>
        <dbReference type="SAM" id="Phobius"/>
    </source>
</evidence>
<dbReference type="AlphaFoldDB" id="A0A381V7N9"/>
<feature type="transmembrane region" description="Helical" evidence="7">
    <location>
        <begin position="294"/>
        <end position="323"/>
    </location>
</feature>
<dbReference type="PANTHER" id="PTHR30572">
    <property type="entry name" value="MEMBRANE COMPONENT OF TRANSPORTER-RELATED"/>
    <property type="match status" value="1"/>
</dbReference>
<evidence type="ECO:0000256" key="3">
    <source>
        <dbReference type="ARBA" id="ARBA00022692"/>
    </source>
</evidence>
<dbReference type="EMBL" id="UINC01008076">
    <property type="protein sequence ID" value="SVA36396.1"/>
    <property type="molecule type" value="Genomic_DNA"/>
</dbReference>
<evidence type="ECO:0000256" key="4">
    <source>
        <dbReference type="ARBA" id="ARBA00022989"/>
    </source>
</evidence>
<keyword evidence="5 7" id="KW-0472">Membrane</keyword>
<comment type="subcellular location">
    <subcellularLocation>
        <location evidence="1">Cell membrane</location>
        <topology evidence="1">Multi-pass membrane protein</topology>
    </subcellularLocation>
</comment>
<name>A0A381V7N9_9ZZZZ</name>
<feature type="transmembrane region" description="Helical" evidence="7">
    <location>
        <begin position="252"/>
        <end position="274"/>
    </location>
</feature>
<protein>
    <recommendedName>
        <fullName evidence="8">ABC3 transporter permease C-terminal domain-containing protein</fullName>
    </recommendedName>
</protein>
<accession>A0A381V7N9</accession>
<keyword evidence="3 7" id="KW-0812">Transmembrane</keyword>
<keyword evidence="2" id="KW-1003">Cell membrane</keyword>
<gene>
    <name evidence="9" type="ORF">METZ01_LOCUS89250</name>
</gene>
<evidence type="ECO:0000256" key="1">
    <source>
        <dbReference type="ARBA" id="ARBA00004651"/>
    </source>
</evidence>